<sequence length="203" mass="22529">MKPGEEGEEDKDAREEGEESGEEERGDEGEEEGGADGEEGQGDEGDEELDSELDEDWEPWMVIDDEGEKEEEDFPVPIEVNAEEEGGKDQFGRLVVLNREGELEAISLVLNAEQKRQRDSDLTGVAYENFQLAKATRADRVRVGRPSETDYEAPILMEKTIVWMKIERDDMQPLVSAQPTASSAIAAAAAVDAEGKKKGRKRQ</sequence>
<reference evidence="2" key="1">
    <citation type="submission" date="2014-11" db="EMBL/GenBank/DDBJ databases">
        <authorList>
            <person name="Otto D Thomas"/>
            <person name="Naeem Raeece"/>
        </authorList>
    </citation>
    <scope>NUCLEOTIDE SEQUENCE</scope>
</reference>
<organism evidence="2">
    <name type="scientific">Chromera velia CCMP2878</name>
    <dbReference type="NCBI Taxonomy" id="1169474"/>
    <lineage>
        <taxon>Eukaryota</taxon>
        <taxon>Sar</taxon>
        <taxon>Alveolata</taxon>
        <taxon>Colpodellida</taxon>
        <taxon>Chromeraceae</taxon>
        <taxon>Chromera</taxon>
    </lineage>
</organism>
<evidence type="ECO:0000256" key="1">
    <source>
        <dbReference type="SAM" id="MobiDB-lite"/>
    </source>
</evidence>
<feature type="region of interest" description="Disordered" evidence="1">
    <location>
        <begin position="1"/>
        <end position="73"/>
    </location>
</feature>
<dbReference type="EMBL" id="CDMZ01005708">
    <property type="protein sequence ID" value="CEM53583.1"/>
    <property type="molecule type" value="Genomic_DNA"/>
</dbReference>
<evidence type="ECO:0000313" key="2">
    <source>
        <dbReference type="EMBL" id="CEM53583.1"/>
    </source>
</evidence>
<dbReference type="VEuPathDB" id="CryptoDB:Cvel_12090"/>
<accession>A0A0G4I913</accession>
<dbReference type="AlphaFoldDB" id="A0A0G4I913"/>
<gene>
    <name evidence="2" type="ORF">Cvel_12090</name>
</gene>
<protein>
    <submittedName>
        <fullName evidence="2">Uncharacterized protein</fullName>
    </submittedName>
</protein>
<proteinExistence type="predicted"/>
<name>A0A0G4I913_9ALVE</name>